<protein>
    <submittedName>
        <fullName evidence="1">Uncharacterized protein</fullName>
    </submittedName>
</protein>
<organism evidence="1 2">
    <name type="scientific">Klebsiella michiganensis</name>
    <dbReference type="NCBI Taxonomy" id="1134687"/>
    <lineage>
        <taxon>Bacteria</taxon>
        <taxon>Pseudomonadati</taxon>
        <taxon>Pseudomonadota</taxon>
        <taxon>Gammaproteobacteria</taxon>
        <taxon>Enterobacterales</taxon>
        <taxon>Enterobacteriaceae</taxon>
        <taxon>Klebsiella/Raoultella group</taxon>
        <taxon>Klebsiella</taxon>
    </lineage>
</organism>
<accession>A0A7H4M4R4</accession>
<dbReference type="Proteomes" id="UP000255050">
    <property type="component" value="Unassembled WGS sequence"/>
</dbReference>
<dbReference type="AlphaFoldDB" id="A0A7H4M4R4"/>
<dbReference type="EMBL" id="UGJR01000002">
    <property type="protein sequence ID" value="STR43390.1"/>
    <property type="molecule type" value="Genomic_DNA"/>
</dbReference>
<sequence length="84" mass="9086">MAATSSSPGDLLVAVAGIDKSQDLPFALGQRAGADKLRHFRVVQQPFDEALVKVGELMPMMLVDIAQNTLGAVLLQLRQRIELN</sequence>
<proteinExistence type="predicted"/>
<reference evidence="1 2" key="1">
    <citation type="submission" date="2018-06" db="EMBL/GenBank/DDBJ databases">
        <authorList>
            <consortium name="Pathogen Informatics"/>
            <person name="Doyle S."/>
        </authorList>
    </citation>
    <scope>NUCLEOTIDE SEQUENCE [LARGE SCALE GENOMIC DNA]</scope>
    <source>
        <strain evidence="1 2">NCTC11694</strain>
    </source>
</reference>
<evidence type="ECO:0000313" key="2">
    <source>
        <dbReference type="Proteomes" id="UP000255050"/>
    </source>
</evidence>
<evidence type="ECO:0000313" key="1">
    <source>
        <dbReference type="EMBL" id="STR43390.1"/>
    </source>
</evidence>
<comment type="caution">
    <text evidence="1">The sequence shown here is derived from an EMBL/GenBank/DDBJ whole genome shotgun (WGS) entry which is preliminary data.</text>
</comment>
<gene>
    <name evidence="1" type="ORF">NCTC11694_04659</name>
</gene>
<name>A0A7H4M4R4_9ENTR</name>